<dbReference type="GO" id="GO:0005829">
    <property type="term" value="C:cytosol"/>
    <property type="evidence" value="ECO:0007669"/>
    <property type="project" value="TreeGrafter"/>
</dbReference>
<dbReference type="GO" id="GO:0003978">
    <property type="term" value="F:UDP-glucose 4-epimerase activity"/>
    <property type="evidence" value="ECO:0007669"/>
    <property type="project" value="TreeGrafter"/>
</dbReference>
<evidence type="ECO:0000256" key="3">
    <source>
        <dbReference type="ARBA" id="ARBA00018569"/>
    </source>
</evidence>
<comment type="pathway">
    <text evidence="1">Carbohydrate metabolism; galactose metabolism.</text>
</comment>
<evidence type="ECO:0000256" key="2">
    <source>
        <dbReference type="ARBA" id="ARBA00007637"/>
    </source>
</evidence>
<dbReference type="PANTHER" id="PTHR43725:SF32">
    <property type="entry name" value="NAD-DEPENDENT EPIMERASE_DEHYDRATASE DOMAIN-CONTAINING PROTEIN"/>
    <property type="match status" value="1"/>
</dbReference>
<dbReference type="Proteomes" id="UP000533476">
    <property type="component" value="Unassembled WGS sequence"/>
</dbReference>
<feature type="domain" description="NAD-dependent epimerase/dehydratase" evidence="6">
    <location>
        <begin position="4"/>
        <end position="230"/>
    </location>
</feature>
<organism evidence="7 8">
    <name type="scientific">Sulfobacillus harzensis</name>
    <dbReference type="NCBI Taxonomy" id="2729629"/>
    <lineage>
        <taxon>Bacteria</taxon>
        <taxon>Bacillati</taxon>
        <taxon>Bacillota</taxon>
        <taxon>Clostridia</taxon>
        <taxon>Eubacteriales</taxon>
        <taxon>Clostridiales Family XVII. Incertae Sedis</taxon>
        <taxon>Sulfobacillus</taxon>
    </lineage>
</organism>
<dbReference type="SUPFAM" id="SSF51735">
    <property type="entry name" value="NAD(P)-binding Rossmann-fold domains"/>
    <property type="match status" value="1"/>
</dbReference>
<evidence type="ECO:0000313" key="7">
    <source>
        <dbReference type="EMBL" id="NMP21434.1"/>
    </source>
</evidence>
<proteinExistence type="inferred from homology"/>
<dbReference type="Gene3D" id="3.40.50.720">
    <property type="entry name" value="NAD(P)-binding Rossmann-like Domain"/>
    <property type="match status" value="1"/>
</dbReference>
<dbReference type="InterPro" id="IPR036291">
    <property type="entry name" value="NAD(P)-bd_dom_sf"/>
</dbReference>
<dbReference type="Pfam" id="PF01370">
    <property type="entry name" value="Epimerase"/>
    <property type="match status" value="1"/>
</dbReference>
<accession>A0A7Y0L188</accession>
<comment type="similarity">
    <text evidence="2">Belongs to the NAD(P)-dependent epimerase/dehydratase family.</text>
</comment>
<evidence type="ECO:0000256" key="4">
    <source>
        <dbReference type="ARBA" id="ARBA00031367"/>
    </source>
</evidence>
<dbReference type="PANTHER" id="PTHR43725">
    <property type="entry name" value="UDP-GLUCOSE 4-EPIMERASE"/>
    <property type="match status" value="1"/>
</dbReference>
<evidence type="ECO:0000259" key="6">
    <source>
        <dbReference type="Pfam" id="PF01370"/>
    </source>
</evidence>
<dbReference type="AlphaFoldDB" id="A0A7Y0L188"/>
<evidence type="ECO:0000256" key="5">
    <source>
        <dbReference type="ARBA" id="ARBA00033067"/>
    </source>
</evidence>
<dbReference type="EMBL" id="JABBVZ010000007">
    <property type="protein sequence ID" value="NMP21434.1"/>
    <property type="molecule type" value="Genomic_DNA"/>
</dbReference>
<dbReference type="RefSeq" id="WP_169096778.1">
    <property type="nucleotide sequence ID" value="NZ_JABBVZ010000007.1"/>
</dbReference>
<dbReference type="GO" id="GO:0005996">
    <property type="term" value="P:monosaccharide metabolic process"/>
    <property type="evidence" value="ECO:0007669"/>
    <property type="project" value="TreeGrafter"/>
</dbReference>
<reference evidence="7 8" key="1">
    <citation type="submission" date="2020-04" db="EMBL/GenBank/DDBJ databases">
        <authorList>
            <person name="Zhang R."/>
            <person name="Schippers A."/>
        </authorList>
    </citation>
    <scope>NUCLEOTIDE SEQUENCE [LARGE SCALE GENOMIC DNA]</scope>
    <source>
        <strain evidence="7 8">DSM 109850</strain>
    </source>
</reference>
<sequence length="336" mass="37170">MGRALVIGGTTFMGYQLVWQLLAKGWQVLVLNRGNHADGFGGKVERLVVDRRSAEFVRVLADQWFDAVVDFACYNRRDAEGTVAALRGRVGHYVFISSGAAYLVRDGIDVPVTKALSEADYPGPLSSPPSTPDDLANWRYGAGKREAEDVFEKGWQIERFPATRVRLPIVNGLRDPERRLESYLWRIRDGGPLLLPDGGVGLTRHVYVTDVVRALASLVGQAHSIGRAYNFSQDEDISLQELVERLAGLLGAPARIVPVSVSAIQDAGLELRMVSPLSGKWASRLEAKAAKRELGFVHRPVDRYLEDMVEGFWTQDTPPQGYAWRSAETVLAKRLG</sequence>
<name>A0A7Y0L188_9FIRM</name>
<dbReference type="InterPro" id="IPR001509">
    <property type="entry name" value="Epimerase_deHydtase"/>
</dbReference>
<protein>
    <recommendedName>
        <fullName evidence="3">UDP-glucose 4-epimerase</fullName>
    </recommendedName>
    <alternativeName>
        <fullName evidence="5">Galactowaldenase</fullName>
    </alternativeName>
    <alternativeName>
        <fullName evidence="4">UDP-galactose 4-epimerase</fullName>
    </alternativeName>
</protein>
<keyword evidence="8" id="KW-1185">Reference proteome</keyword>
<gene>
    <name evidence="7" type="ORF">HIJ39_03555</name>
</gene>
<evidence type="ECO:0000313" key="8">
    <source>
        <dbReference type="Proteomes" id="UP000533476"/>
    </source>
</evidence>
<comment type="caution">
    <text evidence="7">The sequence shown here is derived from an EMBL/GenBank/DDBJ whole genome shotgun (WGS) entry which is preliminary data.</text>
</comment>
<evidence type="ECO:0000256" key="1">
    <source>
        <dbReference type="ARBA" id="ARBA00004947"/>
    </source>
</evidence>